<dbReference type="JaponicusDB" id="SJAG_01258">
    <property type="gene designation" value="rcr1"/>
</dbReference>
<sequence length="118" mass="13139">MQSSSSSDDSYDTEVPNWYIYGRWVLFVCIIVAAIFTIVSISFINRKRARSGRPNLPFTNFYPLSQPPPYTPSADMNTPIRNAEPAPPQFSSTGEVYYSPTVPGENPPPAYPKAVAYP</sequence>
<keyword evidence="2" id="KW-1133">Transmembrane helix</keyword>
<accession>B6K067</accession>
<organism evidence="3 5">
    <name type="scientific">Schizosaccharomyces japonicus (strain yFS275 / FY16936)</name>
    <name type="common">Fission yeast</name>
    <dbReference type="NCBI Taxonomy" id="402676"/>
    <lineage>
        <taxon>Eukaryota</taxon>
        <taxon>Fungi</taxon>
        <taxon>Dikarya</taxon>
        <taxon>Ascomycota</taxon>
        <taxon>Taphrinomycotina</taxon>
        <taxon>Schizosaccharomycetes</taxon>
        <taxon>Schizosaccharomycetales</taxon>
        <taxon>Schizosaccharomycetaceae</taxon>
        <taxon>Schizosaccharomyces</taxon>
    </lineage>
</organism>
<dbReference type="VEuPathDB" id="FungiDB:SJAG_01258"/>
<evidence type="ECO:0000313" key="4">
    <source>
        <dbReference type="JaponicusDB" id="SJAG_01258"/>
    </source>
</evidence>
<name>B6K067_SCHJY</name>
<protein>
    <submittedName>
        <fullName evidence="3">Cell wall organization protein</fullName>
    </submittedName>
</protein>
<keyword evidence="5" id="KW-1185">Reference proteome</keyword>
<dbReference type="InterPro" id="IPR020999">
    <property type="entry name" value="Chitin_synth_reg_RCR"/>
</dbReference>
<dbReference type="OrthoDB" id="5423002at2759"/>
<gene>
    <name evidence="4" type="primary">rcr1</name>
    <name evidence="3" type="ORF">SJAG_01258</name>
</gene>
<feature type="transmembrane region" description="Helical" evidence="2">
    <location>
        <begin position="20"/>
        <end position="44"/>
    </location>
</feature>
<dbReference type="HOGENOM" id="CLU_1897429_0_0_1"/>
<keyword evidence="2" id="KW-0472">Membrane</keyword>
<dbReference type="STRING" id="402676.B6K067"/>
<feature type="region of interest" description="Disordered" evidence="1">
    <location>
        <begin position="50"/>
        <end position="118"/>
    </location>
</feature>
<dbReference type="GeneID" id="7048406"/>
<dbReference type="RefSeq" id="XP_002172510.1">
    <property type="nucleotide sequence ID" value="XM_002172474.1"/>
</dbReference>
<dbReference type="AlphaFoldDB" id="B6K067"/>
<evidence type="ECO:0000256" key="2">
    <source>
        <dbReference type="SAM" id="Phobius"/>
    </source>
</evidence>
<proteinExistence type="predicted"/>
<keyword evidence="2" id="KW-0812">Transmembrane</keyword>
<dbReference type="PANTHER" id="PTHR28187:SF1">
    <property type="entry name" value="PROTEIN RCR1-RELATED"/>
    <property type="match status" value="1"/>
</dbReference>
<reference evidence="3 5" key="1">
    <citation type="journal article" date="2011" name="Science">
        <title>Comparative functional genomics of the fission yeasts.</title>
        <authorList>
            <person name="Rhind N."/>
            <person name="Chen Z."/>
            <person name="Yassour M."/>
            <person name="Thompson D.A."/>
            <person name="Haas B.J."/>
            <person name="Habib N."/>
            <person name="Wapinski I."/>
            <person name="Roy S."/>
            <person name="Lin M.F."/>
            <person name="Heiman D.I."/>
            <person name="Young S.K."/>
            <person name="Furuya K."/>
            <person name="Guo Y."/>
            <person name="Pidoux A."/>
            <person name="Chen H.M."/>
            <person name="Robbertse B."/>
            <person name="Goldberg J.M."/>
            <person name="Aoki K."/>
            <person name="Bayne E.H."/>
            <person name="Berlin A.M."/>
            <person name="Desjardins C.A."/>
            <person name="Dobbs E."/>
            <person name="Dukaj L."/>
            <person name="Fan L."/>
            <person name="FitzGerald M.G."/>
            <person name="French C."/>
            <person name="Gujja S."/>
            <person name="Hansen K."/>
            <person name="Keifenheim D."/>
            <person name="Levin J.Z."/>
            <person name="Mosher R.A."/>
            <person name="Mueller C.A."/>
            <person name="Pfiffner J."/>
            <person name="Priest M."/>
            <person name="Russ C."/>
            <person name="Smialowska A."/>
            <person name="Swoboda P."/>
            <person name="Sykes S.M."/>
            <person name="Vaughn M."/>
            <person name="Vengrova S."/>
            <person name="Yoder R."/>
            <person name="Zeng Q."/>
            <person name="Allshire R."/>
            <person name="Baulcombe D."/>
            <person name="Birren B.W."/>
            <person name="Brown W."/>
            <person name="Ekwall K."/>
            <person name="Kellis M."/>
            <person name="Leatherwood J."/>
            <person name="Levin H."/>
            <person name="Margalit H."/>
            <person name="Martienssen R."/>
            <person name="Nieduszynski C.A."/>
            <person name="Spatafora J.W."/>
            <person name="Friedman N."/>
            <person name="Dalgaard J.Z."/>
            <person name="Baumann P."/>
            <person name="Niki H."/>
            <person name="Regev A."/>
            <person name="Nusbaum C."/>
        </authorList>
    </citation>
    <scope>NUCLEOTIDE SEQUENCE [LARGE SCALE GENOMIC DNA]</scope>
    <source>
        <strain evidence="5">yFS275 / FY16936</strain>
    </source>
</reference>
<dbReference type="OMA" id="YPEAMAS"/>
<evidence type="ECO:0000256" key="1">
    <source>
        <dbReference type="SAM" id="MobiDB-lite"/>
    </source>
</evidence>
<dbReference type="EMBL" id="KE651168">
    <property type="protein sequence ID" value="EEB06217.1"/>
    <property type="molecule type" value="Genomic_DNA"/>
</dbReference>
<evidence type="ECO:0000313" key="5">
    <source>
        <dbReference type="Proteomes" id="UP000001744"/>
    </source>
</evidence>
<dbReference type="Proteomes" id="UP000001744">
    <property type="component" value="Unassembled WGS sequence"/>
</dbReference>
<dbReference type="PANTHER" id="PTHR28187">
    <property type="entry name" value="PROTEIN RCR1-RELATED"/>
    <property type="match status" value="1"/>
</dbReference>
<dbReference type="Pfam" id="PF12273">
    <property type="entry name" value="RCR"/>
    <property type="match status" value="1"/>
</dbReference>
<evidence type="ECO:0000313" key="3">
    <source>
        <dbReference type="EMBL" id="EEB06217.1"/>
    </source>
</evidence>